<dbReference type="PANTHER" id="PTHR40021:SF1">
    <property type="entry name" value="DEFECT AT LOW TEMPERATURE PROTEIN 1"/>
    <property type="match status" value="1"/>
</dbReference>
<gene>
    <name evidence="7" type="primary">DLT1</name>
    <name evidence="8" type="ORF">L203_102878</name>
</gene>
<dbReference type="InterPro" id="IPR038869">
    <property type="entry name" value="DLT1"/>
</dbReference>
<keyword evidence="4 7" id="KW-0812">Transmembrane</keyword>
<dbReference type="AlphaFoldDB" id="A0AAJ8M0Q9"/>
<comment type="function">
    <text evidence="1 7">Required for growth under high-pressure and low-temperature conditions.</text>
</comment>
<evidence type="ECO:0000256" key="1">
    <source>
        <dbReference type="ARBA" id="ARBA00002489"/>
    </source>
</evidence>
<feature type="transmembrane region" description="Helical" evidence="7">
    <location>
        <begin position="96"/>
        <end position="118"/>
    </location>
</feature>
<dbReference type="EMBL" id="CP143786">
    <property type="protein sequence ID" value="WVN87690.1"/>
    <property type="molecule type" value="Genomic_DNA"/>
</dbReference>
<accession>A0AAJ8M0Q9</accession>
<keyword evidence="6 7" id="KW-0472">Membrane</keyword>
<dbReference type="PANTHER" id="PTHR40021">
    <property type="entry name" value="DEFECT AT LOW TEMPERATURE PROTEIN 1"/>
    <property type="match status" value="1"/>
</dbReference>
<evidence type="ECO:0000256" key="4">
    <source>
        <dbReference type="ARBA" id="ARBA00022692"/>
    </source>
</evidence>
<reference evidence="8" key="3">
    <citation type="submission" date="2024-01" db="EMBL/GenBank/DDBJ databases">
        <authorList>
            <person name="Coelho M.A."/>
            <person name="David-Palma M."/>
            <person name="Shea T."/>
            <person name="Sun S."/>
            <person name="Cuomo C.A."/>
            <person name="Heitman J."/>
        </authorList>
    </citation>
    <scope>NUCLEOTIDE SEQUENCE</scope>
    <source>
        <strain evidence="8">CBS 7841</strain>
    </source>
</reference>
<comment type="similarity">
    <text evidence="2 7">Belongs to the DLT1 family.</text>
</comment>
<evidence type="ECO:0000256" key="2">
    <source>
        <dbReference type="ARBA" id="ARBA00005550"/>
    </source>
</evidence>
<reference evidence="8" key="1">
    <citation type="submission" date="2016-06" db="EMBL/GenBank/DDBJ databases">
        <authorList>
            <person name="Cuomo C."/>
            <person name="Litvintseva A."/>
            <person name="Heitman J."/>
            <person name="Chen Y."/>
            <person name="Sun S."/>
            <person name="Springer D."/>
            <person name="Dromer F."/>
            <person name="Young S."/>
            <person name="Zeng Q."/>
            <person name="Chapman S."/>
            <person name="Gujja S."/>
            <person name="Saif S."/>
            <person name="Birren B."/>
        </authorList>
    </citation>
    <scope>NUCLEOTIDE SEQUENCE</scope>
    <source>
        <strain evidence="8">CBS 7841</strain>
    </source>
</reference>
<evidence type="ECO:0000256" key="3">
    <source>
        <dbReference type="ARBA" id="ARBA00021353"/>
    </source>
</evidence>
<name>A0AAJ8M0Q9_9TREE</name>
<reference evidence="8" key="2">
    <citation type="journal article" date="2022" name="Elife">
        <title>Obligate sexual reproduction of a homothallic fungus closely related to the Cryptococcus pathogenic species complex.</title>
        <authorList>
            <person name="Passer A.R."/>
            <person name="Clancey S.A."/>
            <person name="Shea T."/>
            <person name="David-Palma M."/>
            <person name="Averette A.F."/>
            <person name="Boekhout T."/>
            <person name="Porcel B.M."/>
            <person name="Nowrousian M."/>
            <person name="Cuomo C.A."/>
            <person name="Sun S."/>
            <person name="Heitman J."/>
            <person name="Coelho M.A."/>
        </authorList>
    </citation>
    <scope>NUCLEOTIDE SEQUENCE</scope>
    <source>
        <strain evidence="8">CBS 7841</strain>
    </source>
</reference>
<organism evidence="8 9">
    <name type="scientific">Cryptococcus depauperatus CBS 7841</name>
    <dbReference type="NCBI Taxonomy" id="1295531"/>
    <lineage>
        <taxon>Eukaryota</taxon>
        <taxon>Fungi</taxon>
        <taxon>Dikarya</taxon>
        <taxon>Basidiomycota</taxon>
        <taxon>Agaricomycotina</taxon>
        <taxon>Tremellomycetes</taxon>
        <taxon>Tremellales</taxon>
        <taxon>Cryptococcaceae</taxon>
        <taxon>Cryptococcus</taxon>
    </lineage>
</organism>
<sequence>MSPSNLNHAHPFSLLTPSATTYPPQQQSSTIPAPITLRTPCTTLQRKYEEVSWTQIRSVLYHSSFWLFIVIITILLVGAAWGLGEQAWRTGGQKNWNTVVLVTAYAVLLIVSIAHAWSRWLSIKRILRTMPKPYIPIKPDDVPEKVAKYIATEYSRTAVIAHISQATSSQQEGWGRPGTKWEDKHFRSYILSTIPILREALNIPRDHPPLSLQPFFSAVSDVKDNGGIRVLINTWAQYIEKARYGKREPEEREAGAVEKLVEIIILTMEIKNRKQDRQEGGNERERAIRF</sequence>
<evidence type="ECO:0000256" key="5">
    <source>
        <dbReference type="ARBA" id="ARBA00022989"/>
    </source>
</evidence>
<comment type="subcellular location">
    <subcellularLocation>
        <location evidence="7">Membrane</location>
        <topology evidence="7">Multi-pass membrane protein</topology>
    </subcellularLocation>
</comment>
<feature type="transmembrane region" description="Helical" evidence="7">
    <location>
        <begin position="65"/>
        <end position="84"/>
    </location>
</feature>
<dbReference type="GO" id="GO:0016020">
    <property type="term" value="C:membrane"/>
    <property type="evidence" value="ECO:0007669"/>
    <property type="project" value="UniProtKB-SubCell"/>
</dbReference>
<evidence type="ECO:0000313" key="9">
    <source>
        <dbReference type="Proteomes" id="UP000094043"/>
    </source>
</evidence>
<keyword evidence="5 7" id="KW-1133">Transmembrane helix</keyword>
<evidence type="ECO:0000256" key="7">
    <source>
        <dbReference type="RuleBase" id="RU367100"/>
    </source>
</evidence>
<evidence type="ECO:0000313" key="8">
    <source>
        <dbReference type="EMBL" id="WVN87690.1"/>
    </source>
</evidence>
<proteinExistence type="inferred from homology"/>
<evidence type="ECO:0000256" key="6">
    <source>
        <dbReference type="ARBA" id="ARBA00023136"/>
    </source>
</evidence>
<dbReference type="Proteomes" id="UP000094043">
    <property type="component" value="Chromosome 3"/>
</dbReference>
<keyword evidence="9" id="KW-1185">Reference proteome</keyword>
<protein>
    <recommendedName>
        <fullName evidence="3 7">Defect at low temperature protein 1</fullName>
    </recommendedName>
</protein>